<keyword evidence="5" id="KW-1185">Reference proteome</keyword>
<evidence type="ECO:0000256" key="3">
    <source>
        <dbReference type="SAM" id="MobiDB-lite"/>
    </source>
</evidence>
<organism evidence="4 5">
    <name type="scientific">Exophiala bonariae</name>
    <dbReference type="NCBI Taxonomy" id="1690606"/>
    <lineage>
        <taxon>Eukaryota</taxon>
        <taxon>Fungi</taxon>
        <taxon>Dikarya</taxon>
        <taxon>Ascomycota</taxon>
        <taxon>Pezizomycotina</taxon>
        <taxon>Eurotiomycetes</taxon>
        <taxon>Chaetothyriomycetidae</taxon>
        <taxon>Chaetothyriales</taxon>
        <taxon>Herpotrichiellaceae</taxon>
        <taxon>Exophiala</taxon>
    </lineage>
</organism>
<dbReference type="RefSeq" id="XP_064701565.1">
    <property type="nucleotide sequence ID" value="XM_064852291.1"/>
</dbReference>
<sequence>MTLHIRPLRSLSAAPRAHLFTTRYPPSIASRTLSSRSPLRKRDDDSADSKTSSPASSPDPFASFSSFRSGPAPPRLPKEDQEIFESLQRASTGAFSTPRATPQINQSPNSSPVEAQDAQAVVDARVEKIASEGESGQSTFKDKYDRTIEARGKGEELHPDVVRRAQPEFEGDVNPKTGEVGGPKNEPLRWGPTSEWTYNGRATDF</sequence>
<dbReference type="GO" id="GO:0005739">
    <property type="term" value="C:mitochondrion"/>
    <property type="evidence" value="ECO:0007669"/>
    <property type="project" value="TreeGrafter"/>
</dbReference>
<evidence type="ECO:0000313" key="4">
    <source>
        <dbReference type="EMBL" id="KAK5045960.1"/>
    </source>
</evidence>
<dbReference type="Proteomes" id="UP001358417">
    <property type="component" value="Unassembled WGS sequence"/>
</dbReference>
<reference evidence="4 5" key="1">
    <citation type="submission" date="2023-08" db="EMBL/GenBank/DDBJ databases">
        <title>Black Yeasts Isolated from many extreme environments.</title>
        <authorList>
            <person name="Coleine C."/>
            <person name="Stajich J.E."/>
            <person name="Selbmann L."/>
        </authorList>
    </citation>
    <scope>NUCLEOTIDE SEQUENCE [LARGE SCALE GENOMIC DNA]</scope>
    <source>
        <strain evidence="4 5">CCFEE 5792</strain>
    </source>
</reference>
<evidence type="ECO:0000313" key="5">
    <source>
        <dbReference type="Proteomes" id="UP001358417"/>
    </source>
</evidence>
<dbReference type="GeneID" id="89976909"/>
<dbReference type="AlphaFoldDB" id="A0AAV9MWY8"/>
<evidence type="ECO:0000256" key="1">
    <source>
        <dbReference type="ARBA" id="ARBA00005701"/>
    </source>
</evidence>
<dbReference type="PANTHER" id="PTHR28524:SF3">
    <property type="entry name" value="SUCCINATE DEHYDROGENASE ASSEMBLY FACTOR 4, MITOCHONDRIAL"/>
    <property type="match status" value="1"/>
</dbReference>
<protein>
    <recommendedName>
        <fullName evidence="2">Succinate dehydrogenase assembly factor 4, mitochondrial</fullName>
    </recommendedName>
</protein>
<feature type="compositionally biased region" description="Basic and acidic residues" evidence="3">
    <location>
        <begin position="150"/>
        <end position="167"/>
    </location>
</feature>
<dbReference type="GO" id="GO:0034553">
    <property type="term" value="P:mitochondrial respiratory chain complex II assembly"/>
    <property type="evidence" value="ECO:0007669"/>
    <property type="project" value="TreeGrafter"/>
</dbReference>
<feature type="region of interest" description="Disordered" evidence="3">
    <location>
        <begin position="1"/>
        <end position="120"/>
    </location>
</feature>
<evidence type="ECO:0000256" key="2">
    <source>
        <dbReference type="ARBA" id="ARBA00022170"/>
    </source>
</evidence>
<comment type="caution">
    <text evidence="4">The sequence shown here is derived from an EMBL/GenBank/DDBJ whole genome shotgun (WGS) entry which is preliminary data.</text>
</comment>
<dbReference type="Pfam" id="PF07896">
    <property type="entry name" value="DUF1674"/>
    <property type="match status" value="1"/>
</dbReference>
<feature type="region of interest" description="Disordered" evidence="3">
    <location>
        <begin position="150"/>
        <end position="205"/>
    </location>
</feature>
<name>A0AAV9MWY8_9EURO</name>
<gene>
    <name evidence="4" type="ORF">LTR84_008746</name>
</gene>
<comment type="similarity">
    <text evidence="1">Belongs to the SDHAF4 family.</text>
</comment>
<dbReference type="EMBL" id="JAVRRD010000033">
    <property type="protein sequence ID" value="KAK5045960.1"/>
    <property type="molecule type" value="Genomic_DNA"/>
</dbReference>
<dbReference type="InterPro" id="IPR012875">
    <property type="entry name" value="SDHF4"/>
</dbReference>
<dbReference type="PANTHER" id="PTHR28524">
    <property type="entry name" value="SUCCINATE DEHYDROGENASE ASSEMBLY FACTOR 4, MITOCHONDRIAL"/>
    <property type="match status" value="1"/>
</dbReference>
<accession>A0AAV9MWY8</accession>
<proteinExistence type="inferred from homology"/>
<feature type="compositionally biased region" description="Polar residues" evidence="3">
    <location>
        <begin position="88"/>
        <end position="112"/>
    </location>
</feature>
<feature type="compositionally biased region" description="Low complexity" evidence="3">
    <location>
        <begin position="49"/>
        <end position="69"/>
    </location>
</feature>